<proteinExistence type="predicted"/>
<dbReference type="AlphaFoldDB" id="A0A1I0AWU5"/>
<evidence type="ECO:0000256" key="1">
    <source>
        <dbReference type="SAM" id="SignalP"/>
    </source>
</evidence>
<accession>A0A1I0AWU5</accession>
<dbReference type="Proteomes" id="UP000199308">
    <property type="component" value="Unassembled WGS sequence"/>
</dbReference>
<dbReference type="STRING" id="349064.SAMN05660429_00848"/>
<dbReference type="OrthoDB" id="9776275at2"/>
<evidence type="ECO:0008006" key="4">
    <source>
        <dbReference type="Google" id="ProtNLM"/>
    </source>
</evidence>
<gene>
    <name evidence="2" type="ORF">SAMN05660429_00848</name>
</gene>
<dbReference type="RefSeq" id="WP_093327953.1">
    <property type="nucleotide sequence ID" value="NZ_AP027363.1"/>
</dbReference>
<evidence type="ECO:0000313" key="3">
    <source>
        <dbReference type="Proteomes" id="UP000199308"/>
    </source>
</evidence>
<feature type="chain" id="PRO_5011446390" description="Outer membrane protein" evidence="1">
    <location>
        <begin position="21"/>
        <end position="318"/>
    </location>
</feature>
<dbReference type="Gene3D" id="2.40.128.140">
    <property type="entry name" value="Outer membrane protein"/>
    <property type="match status" value="1"/>
</dbReference>
<keyword evidence="3" id="KW-1185">Reference proteome</keyword>
<name>A0A1I0AWU5_THASX</name>
<evidence type="ECO:0000313" key="2">
    <source>
        <dbReference type="EMBL" id="SES98967.1"/>
    </source>
</evidence>
<sequence>MDKTWLTFAALSCFSSSAIADFWQVRWENDIIIGVDGNYTNGFSYSWGYQDDALTLPKDLPLLTLHQWLSPTLDDEQIQWGFNVSQQIWTPEDIAIEAPQPNQRPYAGHLKLDSFFHRHNQQTSLKTWLAIGKVGEESLAKSVQSLVHALTGSSQPKGWQYQIKSQFTLDAAFEYEARLFGTDNWDQSVFSQVSVGNFRSEANVGFRLRYGHSIGASFGQLSTRFGQGENWQALPHLNWQLYLQGQVGYRFNDITIEGELPYVSNVTIQHQQWALSTGVIVPIFNHQLTWSMNAYSPSYDSAKDNVLMYASLKYGGTF</sequence>
<dbReference type="InterPro" id="IPR018707">
    <property type="entry name" value="LpxR"/>
</dbReference>
<feature type="signal peptide" evidence="1">
    <location>
        <begin position="1"/>
        <end position="20"/>
    </location>
</feature>
<organism evidence="2 3">
    <name type="scientific">Thalassotalea agarivorans</name>
    <name type="common">Thalassomonas agarivorans</name>
    <dbReference type="NCBI Taxonomy" id="349064"/>
    <lineage>
        <taxon>Bacteria</taxon>
        <taxon>Pseudomonadati</taxon>
        <taxon>Pseudomonadota</taxon>
        <taxon>Gammaproteobacteria</taxon>
        <taxon>Alteromonadales</taxon>
        <taxon>Colwelliaceae</taxon>
        <taxon>Thalassotalea</taxon>
    </lineage>
</organism>
<reference evidence="2 3" key="1">
    <citation type="submission" date="2016-10" db="EMBL/GenBank/DDBJ databases">
        <authorList>
            <person name="de Groot N.N."/>
        </authorList>
    </citation>
    <scope>NUCLEOTIDE SEQUENCE [LARGE SCALE GENOMIC DNA]</scope>
    <source>
        <strain evidence="2 3">DSM 19706</strain>
    </source>
</reference>
<protein>
    <recommendedName>
        <fullName evidence="4">Outer membrane protein</fullName>
    </recommendedName>
</protein>
<dbReference type="EMBL" id="FOHK01000003">
    <property type="protein sequence ID" value="SES98967.1"/>
    <property type="molecule type" value="Genomic_DNA"/>
</dbReference>
<keyword evidence="1" id="KW-0732">Signal</keyword>
<dbReference type="InterPro" id="IPR037107">
    <property type="entry name" value="Put_OMP_sf"/>
</dbReference>
<dbReference type="Pfam" id="PF09982">
    <property type="entry name" value="LpxR"/>
    <property type="match status" value="1"/>
</dbReference>